<feature type="transmembrane region" description="Helical" evidence="1">
    <location>
        <begin position="138"/>
        <end position="160"/>
    </location>
</feature>
<feature type="transmembrane region" description="Helical" evidence="1">
    <location>
        <begin position="42"/>
        <end position="67"/>
    </location>
</feature>
<keyword evidence="1" id="KW-0472">Membrane</keyword>
<dbReference type="RefSeq" id="WP_111870454.1">
    <property type="nucleotide sequence ID" value="NZ_QLYX01000013.1"/>
</dbReference>
<proteinExistence type="predicted"/>
<dbReference type="OrthoDB" id="3469424at2"/>
<feature type="transmembrane region" description="Helical" evidence="1">
    <location>
        <begin position="108"/>
        <end position="126"/>
    </location>
</feature>
<evidence type="ECO:0000313" key="2">
    <source>
        <dbReference type="EMBL" id="RAY12398.1"/>
    </source>
</evidence>
<feature type="transmembrane region" description="Helical" evidence="1">
    <location>
        <begin position="208"/>
        <end position="227"/>
    </location>
</feature>
<dbReference type="EMBL" id="QLYX01000013">
    <property type="protein sequence ID" value="RAY12398.1"/>
    <property type="molecule type" value="Genomic_DNA"/>
</dbReference>
<name>A0A365H053_9ACTN</name>
<organism evidence="2 3">
    <name type="scientific">Actinomadura craniellae</name>
    <dbReference type="NCBI Taxonomy" id="2231787"/>
    <lineage>
        <taxon>Bacteria</taxon>
        <taxon>Bacillati</taxon>
        <taxon>Actinomycetota</taxon>
        <taxon>Actinomycetes</taxon>
        <taxon>Streptosporangiales</taxon>
        <taxon>Thermomonosporaceae</taxon>
        <taxon>Actinomadura</taxon>
    </lineage>
</organism>
<accession>A0A365H053</accession>
<feature type="transmembrane region" description="Helical" evidence="1">
    <location>
        <begin position="172"/>
        <end position="196"/>
    </location>
</feature>
<comment type="caution">
    <text evidence="2">The sequence shown here is derived from an EMBL/GenBank/DDBJ whole genome shotgun (WGS) entry which is preliminary data.</text>
</comment>
<feature type="transmembrane region" description="Helical" evidence="1">
    <location>
        <begin position="264"/>
        <end position="282"/>
    </location>
</feature>
<keyword evidence="1" id="KW-1133">Transmembrane helix</keyword>
<keyword evidence="1" id="KW-0812">Transmembrane</keyword>
<evidence type="ECO:0000313" key="3">
    <source>
        <dbReference type="Proteomes" id="UP000251891"/>
    </source>
</evidence>
<feature type="transmembrane region" description="Helical" evidence="1">
    <location>
        <begin position="234"/>
        <end position="258"/>
    </location>
</feature>
<keyword evidence="3" id="KW-1185">Reference proteome</keyword>
<feature type="transmembrane region" description="Helical" evidence="1">
    <location>
        <begin position="79"/>
        <end position="96"/>
    </location>
</feature>
<evidence type="ECO:0000256" key="1">
    <source>
        <dbReference type="SAM" id="Phobius"/>
    </source>
</evidence>
<sequence>MDVDTPWATAVAVVSSSAYLLGIASFKVAARDMEPLRGTRPVRLAAAMLTSRTWCGGAVLAVAGAALQWMALSSLTLPAAHPALLAGLAALLIFATAELGERLNRREWGCVGLTGLAALMVALSGADFGPAAGLPSPALLAALALPSLVLPLALFSAGELSPAGTHARPLTGVAYGVSAGILVGTAELALGGITLLRHTDTPLVATPYPYLLVTAAAMGIAQLQIALQRCRLVMIGIIATVTAKTYLLGTSIVLYGYGWPGQPARGFLIAGLTLSFLAIAVLPHHEISKRREEVRPQPAWPPYRERPW</sequence>
<feature type="transmembrane region" description="Helical" evidence="1">
    <location>
        <begin position="6"/>
        <end position="30"/>
    </location>
</feature>
<dbReference type="Proteomes" id="UP000251891">
    <property type="component" value="Unassembled WGS sequence"/>
</dbReference>
<reference evidence="2 3" key="1">
    <citation type="submission" date="2018-06" db="EMBL/GenBank/DDBJ databases">
        <title>Actinomadura craniellae sp. nov. isolated from marine sponge Craniella sp.</title>
        <authorList>
            <person name="Li L."/>
            <person name="Xu Q.H."/>
            <person name="Lin H.W."/>
            <person name="Lu Y.H."/>
        </authorList>
    </citation>
    <scope>NUCLEOTIDE SEQUENCE [LARGE SCALE GENOMIC DNA]</scope>
    <source>
        <strain evidence="2 3">LHW63021</strain>
    </source>
</reference>
<gene>
    <name evidence="2" type="ORF">DPM19_24935</name>
</gene>
<protein>
    <submittedName>
        <fullName evidence="2">Uncharacterized protein</fullName>
    </submittedName>
</protein>
<dbReference type="AlphaFoldDB" id="A0A365H053"/>